<accession>A0A382Q832</accession>
<comment type="subcellular location">
    <subcellularLocation>
        <location evidence="1">Cell outer membrane</location>
    </subcellularLocation>
</comment>
<name>A0A382Q832_9ZZZZ</name>
<feature type="non-terminal residue" evidence="4">
    <location>
        <position position="334"/>
    </location>
</feature>
<dbReference type="EMBL" id="UINC01112647">
    <property type="protein sequence ID" value="SVC81743.1"/>
    <property type="molecule type" value="Genomic_DNA"/>
</dbReference>
<feature type="non-terminal residue" evidence="4">
    <location>
        <position position="1"/>
    </location>
</feature>
<proteinExistence type="predicted"/>
<gene>
    <name evidence="4" type="ORF">METZ01_LOCUS334597</name>
</gene>
<keyword evidence="2" id="KW-0472">Membrane</keyword>
<dbReference type="SUPFAM" id="SSF56935">
    <property type="entry name" value="Porins"/>
    <property type="match status" value="1"/>
</dbReference>
<protein>
    <recommendedName>
        <fullName evidence="5">TonB-dependent receptor-like beta-barrel domain-containing protein</fullName>
    </recommendedName>
</protein>
<evidence type="ECO:0000256" key="3">
    <source>
        <dbReference type="ARBA" id="ARBA00023237"/>
    </source>
</evidence>
<sequence length="334" mass="39331">NIEGPILPKKLSFFASGRFKRNNGYLHGQRIFHPNTFIWNPEGNNFVVNEDVGIGNGYVPDWDQDVPTYIDSLRDLDAFDWVSMNWNEQVTTQVKLSWRVTPYMKMSYNRMYSDNKSQYYSHLYKWNPDGRSNYFNTRIGNLFRMDLSLSQSTFANIMLSQSTNHYRNYLSDDPEFYKELDFEFSDEGGWFSNRPELDSNIYYVNPTIYDYTPVNNYYAGGHSMGAYNRKSVVNTFKAELTRQLNAKNQFKTGFEYRVTNITLTDIEVQLSDYTDMAPTYQNPLYSPTNDSYGKDGRNPREMSFYVQNKMEADNIVANFGLRYDYFDPQWKTVN</sequence>
<organism evidence="4">
    <name type="scientific">marine metagenome</name>
    <dbReference type="NCBI Taxonomy" id="408172"/>
    <lineage>
        <taxon>unclassified sequences</taxon>
        <taxon>metagenomes</taxon>
        <taxon>ecological metagenomes</taxon>
    </lineage>
</organism>
<evidence type="ECO:0008006" key="5">
    <source>
        <dbReference type="Google" id="ProtNLM"/>
    </source>
</evidence>
<evidence type="ECO:0000256" key="2">
    <source>
        <dbReference type="ARBA" id="ARBA00023136"/>
    </source>
</evidence>
<reference evidence="4" key="1">
    <citation type="submission" date="2018-05" db="EMBL/GenBank/DDBJ databases">
        <authorList>
            <person name="Lanie J.A."/>
            <person name="Ng W.-L."/>
            <person name="Kazmierczak K.M."/>
            <person name="Andrzejewski T.M."/>
            <person name="Davidsen T.M."/>
            <person name="Wayne K.J."/>
            <person name="Tettelin H."/>
            <person name="Glass J.I."/>
            <person name="Rusch D."/>
            <person name="Podicherti R."/>
            <person name="Tsui H.-C.T."/>
            <person name="Winkler M.E."/>
        </authorList>
    </citation>
    <scope>NUCLEOTIDE SEQUENCE</scope>
</reference>
<evidence type="ECO:0000256" key="1">
    <source>
        <dbReference type="ARBA" id="ARBA00004442"/>
    </source>
</evidence>
<dbReference type="Gene3D" id="2.40.170.20">
    <property type="entry name" value="TonB-dependent receptor, beta-barrel domain"/>
    <property type="match status" value="1"/>
</dbReference>
<evidence type="ECO:0000313" key="4">
    <source>
        <dbReference type="EMBL" id="SVC81743.1"/>
    </source>
</evidence>
<dbReference type="GO" id="GO:0009279">
    <property type="term" value="C:cell outer membrane"/>
    <property type="evidence" value="ECO:0007669"/>
    <property type="project" value="UniProtKB-SubCell"/>
</dbReference>
<dbReference type="AlphaFoldDB" id="A0A382Q832"/>
<keyword evidence="3" id="KW-0998">Cell outer membrane</keyword>
<dbReference type="InterPro" id="IPR036942">
    <property type="entry name" value="Beta-barrel_TonB_sf"/>
</dbReference>